<dbReference type="EnsemblPlants" id="OBART09G03650.1">
    <property type="protein sequence ID" value="OBART09G03650.1"/>
    <property type="gene ID" value="OBART09G03650"/>
</dbReference>
<sequence length="109" mass="11336">MDRQQKSIFAGGHAKRSKVAFFLSSQFMARSSTEEGIARWRHGVAVLGRSGAGLGVALRQRGAGGGSATAVRGRGWLGSGAGWRCSVAVALEVAVLDNGSGAHLTQKQR</sequence>
<keyword evidence="2" id="KW-1185">Reference proteome</keyword>
<name>A0A0D3H4M4_9ORYZ</name>
<protein>
    <submittedName>
        <fullName evidence="1">Uncharacterized protein</fullName>
    </submittedName>
</protein>
<dbReference type="Proteomes" id="UP000026960">
    <property type="component" value="Chromosome 9"/>
</dbReference>
<dbReference type="HOGENOM" id="CLU_2187989_0_0_1"/>
<evidence type="ECO:0000313" key="1">
    <source>
        <dbReference type="EnsemblPlants" id="OBART09G03650.1"/>
    </source>
</evidence>
<dbReference type="AlphaFoldDB" id="A0A0D3H4M4"/>
<reference evidence="1" key="2">
    <citation type="submission" date="2015-03" db="UniProtKB">
        <authorList>
            <consortium name="EnsemblPlants"/>
        </authorList>
    </citation>
    <scope>IDENTIFICATION</scope>
</reference>
<reference evidence="1" key="1">
    <citation type="journal article" date="2009" name="Rice">
        <title>De Novo Next Generation Sequencing of Plant Genomes.</title>
        <authorList>
            <person name="Rounsley S."/>
            <person name="Marri P.R."/>
            <person name="Yu Y."/>
            <person name="He R."/>
            <person name="Sisneros N."/>
            <person name="Goicoechea J.L."/>
            <person name="Lee S.J."/>
            <person name="Angelova A."/>
            <person name="Kudrna D."/>
            <person name="Luo M."/>
            <person name="Affourtit J."/>
            <person name="Desany B."/>
            <person name="Knight J."/>
            <person name="Niazi F."/>
            <person name="Egholm M."/>
            <person name="Wing R.A."/>
        </authorList>
    </citation>
    <scope>NUCLEOTIDE SEQUENCE [LARGE SCALE GENOMIC DNA]</scope>
    <source>
        <strain evidence="1">cv. IRGC 105608</strain>
    </source>
</reference>
<accession>A0A0D3H4M4</accession>
<dbReference type="PaxDb" id="65489-OBART09G03650.1"/>
<evidence type="ECO:0000313" key="2">
    <source>
        <dbReference type="Proteomes" id="UP000026960"/>
    </source>
</evidence>
<proteinExistence type="predicted"/>
<organism evidence="1">
    <name type="scientific">Oryza barthii</name>
    <dbReference type="NCBI Taxonomy" id="65489"/>
    <lineage>
        <taxon>Eukaryota</taxon>
        <taxon>Viridiplantae</taxon>
        <taxon>Streptophyta</taxon>
        <taxon>Embryophyta</taxon>
        <taxon>Tracheophyta</taxon>
        <taxon>Spermatophyta</taxon>
        <taxon>Magnoliopsida</taxon>
        <taxon>Liliopsida</taxon>
        <taxon>Poales</taxon>
        <taxon>Poaceae</taxon>
        <taxon>BOP clade</taxon>
        <taxon>Oryzoideae</taxon>
        <taxon>Oryzeae</taxon>
        <taxon>Oryzinae</taxon>
        <taxon>Oryza</taxon>
    </lineage>
</organism>
<dbReference type="Gramene" id="OBART09G03650.1">
    <property type="protein sequence ID" value="OBART09G03650.1"/>
    <property type="gene ID" value="OBART09G03650"/>
</dbReference>